<sequence length="168" mass="18584">MNEAKRSAKAMGCKDTLVGERSALERSLRVSGGGESRSENIGLSNINIVADACQCRKVKEVGDRITWESTIEAPVNGDCNYNDPKVEKFLVGLIFPKRSHRWKGLAPRCRLFATWGCSMFQGLGCLPIKTVREPGSKRRETVRSISVIGVKALIGHFPSTRRLGRTHL</sequence>
<proteinExistence type="predicted"/>
<comment type="caution">
    <text evidence="1">The sequence shown here is derived from an EMBL/GenBank/DDBJ whole genome shotgun (WGS) entry which is preliminary data.</text>
</comment>
<evidence type="ECO:0000313" key="2">
    <source>
        <dbReference type="Proteomes" id="UP000824120"/>
    </source>
</evidence>
<reference evidence="1 2" key="1">
    <citation type="submission" date="2020-09" db="EMBL/GenBank/DDBJ databases">
        <title>De no assembly of potato wild relative species, Solanum commersonii.</title>
        <authorList>
            <person name="Cho K."/>
        </authorList>
    </citation>
    <scope>NUCLEOTIDE SEQUENCE [LARGE SCALE GENOMIC DNA]</scope>
    <source>
        <strain evidence="1">LZ3.2</strain>
        <tissue evidence="1">Leaf</tissue>
    </source>
</reference>
<gene>
    <name evidence="1" type="ORF">H5410_037973</name>
</gene>
<accession>A0A9J5Y9F2</accession>
<protein>
    <submittedName>
        <fullName evidence="1">Uncharacterized protein</fullName>
    </submittedName>
</protein>
<organism evidence="1 2">
    <name type="scientific">Solanum commersonii</name>
    <name type="common">Commerson's wild potato</name>
    <name type="synonym">Commerson's nightshade</name>
    <dbReference type="NCBI Taxonomy" id="4109"/>
    <lineage>
        <taxon>Eukaryota</taxon>
        <taxon>Viridiplantae</taxon>
        <taxon>Streptophyta</taxon>
        <taxon>Embryophyta</taxon>
        <taxon>Tracheophyta</taxon>
        <taxon>Spermatophyta</taxon>
        <taxon>Magnoliopsida</taxon>
        <taxon>eudicotyledons</taxon>
        <taxon>Gunneridae</taxon>
        <taxon>Pentapetalae</taxon>
        <taxon>asterids</taxon>
        <taxon>lamiids</taxon>
        <taxon>Solanales</taxon>
        <taxon>Solanaceae</taxon>
        <taxon>Solanoideae</taxon>
        <taxon>Solaneae</taxon>
        <taxon>Solanum</taxon>
    </lineage>
</organism>
<keyword evidence="2" id="KW-1185">Reference proteome</keyword>
<evidence type="ECO:0000313" key="1">
    <source>
        <dbReference type="EMBL" id="KAG5596741.1"/>
    </source>
</evidence>
<dbReference type="AlphaFoldDB" id="A0A9J5Y9F2"/>
<dbReference type="EMBL" id="JACXVP010000007">
    <property type="protein sequence ID" value="KAG5596741.1"/>
    <property type="molecule type" value="Genomic_DNA"/>
</dbReference>
<name>A0A9J5Y9F2_SOLCO</name>
<dbReference type="Proteomes" id="UP000824120">
    <property type="component" value="Chromosome 7"/>
</dbReference>
<dbReference type="OrthoDB" id="1397804at2759"/>